<keyword evidence="16" id="KW-1185">Reference proteome</keyword>
<keyword evidence="10 13" id="KW-0695">RNA-directed DNA polymerase</keyword>
<dbReference type="EMBL" id="CP118380">
    <property type="protein sequence ID" value="WFD44938.1"/>
    <property type="molecule type" value="Genomic_DNA"/>
</dbReference>
<evidence type="ECO:0000256" key="11">
    <source>
        <dbReference type="ARBA" id="ARBA00023242"/>
    </source>
</evidence>
<proteinExistence type="inferred from homology"/>
<evidence type="ECO:0000256" key="9">
    <source>
        <dbReference type="ARBA" id="ARBA00022895"/>
    </source>
</evidence>
<organism evidence="15 16">
    <name type="scientific">Malassezia psittaci</name>
    <dbReference type="NCBI Taxonomy" id="1821823"/>
    <lineage>
        <taxon>Eukaryota</taxon>
        <taxon>Fungi</taxon>
        <taxon>Dikarya</taxon>
        <taxon>Basidiomycota</taxon>
        <taxon>Ustilaginomycotina</taxon>
        <taxon>Malasseziomycetes</taxon>
        <taxon>Malasseziales</taxon>
        <taxon>Malasseziaceae</taxon>
        <taxon>Malassezia</taxon>
    </lineage>
</organism>
<evidence type="ECO:0000256" key="6">
    <source>
        <dbReference type="ARBA" id="ARBA00022695"/>
    </source>
</evidence>
<evidence type="ECO:0000313" key="15">
    <source>
        <dbReference type="EMBL" id="WFD44938.1"/>
    </source>
</evidence>
<dbReference type="InterPro" id="IPR003545">
    <property type="entry name" value="Telomerase_RT"/>
</dbReference>
<reference evidence="15" key="1">
    <citation type="submission" date="2023-02" db="EMBL/GenBank/DDBJ databases">
        <title>Mating type loci evolution in Malassezia.</title>
        <authorList>
            <person name="Coelho M.A."/>
        </authorList>
    </citation>
    <scope>NUCLEOTIDE SEQUENCE</scope>
    <source>
        <strain evidence="15">CBS 14136</strain>
    </source>
</reference>
<keyword evidence="9 13" id="KW-0779">Telomere</keyword>
<dbReference type="GO" id="GO:0042162">
    <property type="term" value="F:telomeric DNA binding"/>
    <property type="evidence" value="ECO:0007669"/>
    <property type="project" value="TreeGrafter"/>
</dbReference>
<dbReference type="SMART" id="SM00975">
    <property type="entry name" value="Telomerase_RBD"/>
    <property type="match status" value="1"/>
</dbReference>
<evidence type="ECO:0000256" key="2">
    <source>
        <dbReference type="ARBA" id="ARBA00012493"/>
    </source>
</evidence>
<sequence length="676" mass="77366">MHVPANTQSAPSQDPARIQGLQKLAKTRSRAEPHFHRYATPLGQVCWFVRVALSHVFPLALFGSHKNRRVIVTAAKRFICARRNECISLHDILQGFQTSKCAWLRNSQKISRIQDHKQRERLYQFLLWIMEQYVLPLLRTTFYVTETAAFRQRVLYFRQDLWDRVSRPIVSQLRHRLFEPTSHAAGVPIAHVRLVPKDRSIRPIVNLRRRTNGVSINSQLQTAFDVLALEAARHPQVYGAAVHGANGIFAQLHQYKSCLVQEFGKVPMLYVVRADVRAAFDSLDHTELLRLVNALIPNDSHYIIQRYAQIKPGLGRIAKQHIRLAWNDADYPAFTTLRTKARHAVLVDQVAYVLTNGKHVLDQINSHITQTLVRFGSDLYRQRNGVPQGSVLSTILCNLLLAKIERAADLASDIGCLMRYTDDFLYLTPSSSDAQRFCRAIHTEPPKYGCTVAPEKTLVNFDIRIDSKLLTRISAREAIPWCGFAICPTTLAVRADHDRYPYHFGDTLTVHRRMYRDEILHKMLHAVRSRTHVLFTDTRLNCVRGAYANILEGFVVAAAKLHAYCRAIRPQVLTSSVIFNAIDQAVTMTFPMIASRSRLATSLHPEARCELKRKHVEWLGYWGFHGVLSRRAAFQAVSQQLEVRLQSAKYTYERKYAGRWLVSAVMQHSSNVRSRC</sequence>
<evidence type="ECO:0000256" key="7">
    <source>
        <dbReference type="ARBA" id="ARBA00022723"/>
    </source>
</evidence>
<evidence type="ECO:0000256" key="8">
    <source>
        <dbReference type="ARBA" id="ARBA00022842"/>
    </source>
</evidence>
<keyword evidence="4 13" id="KW-0158">Chromosome</keyword>
<dbReference type="PANTHER" id="PTHR12066:SF0">
    <property type="entry name" value="TELOMERASE REVERSE TRANSCRIPTASE"/>
    <property type="match status" value="1"/>
</dbReference>
<dbReference type="Pfam" id="PF12009">
    <property type="entry name" value="Telomerase_RBD"/>
    <property type="match status" value="1"/>
</dbReference>
<feature type="domain" description="Reverse transcriptase" evidence="14">
    <location>
        <begin position="176"/>
        <end position="486"/>
    </location>
</feature>
<dbReference type="SUPFAM" id="SSF56672">
    <property type="entry name" value="DNA/RNA polymerases"/>
    <property type="match status" value="1"/>
</dbReference>
<evidence type="ECO:0000313" key="16">
    <source>
        <dbReference type="Proteomes" id="UP001214628"/>
    </source>
</evidence>
<dbReference type="Gene3D" id="1.10.132.70">
    <property type="match status" value="1"/>
</dbReference>
<evidence type="ECO:0000256" key="13">
    <source>
        <dbReference type="RuleBase" id="RU365061"/>
    </source>
</evidence>
<dbReference type="InterPro" id="IPR000477">
    <property type="entry name" value="RT_dom"/>
</dbReference>
<dbReference type="Gene3D" id="3.30.70.2630">
    <property type="match status" value="1"/>
</dbReference>
<evidence type="ECO:0000259" key="14">
    <source>
        <dbReference type="PROSITE" id="PS50878"/>
    </source>
</evidence>
<keyword evidence="5 13" id="KW-0808">Transferase</keyword>
<comment type="subcellular location">
    <subcellularLocation>
        <location evidence="13">Nucleus</location>
    </subcellularLocation>
    <subcellularLocation>
        <location evidence="13">Chromosome</location>
        <location evidence="13">Telomere</location>
    </subcellularLocation>
</comment>
<dbReference type="GO" id="GO:0000781">
    <property type="term" value="C:chromosome, telomeric region"/>
    <property type="evidence" value="ECO:0007669"/>
    <property type="project" value="UniProtKB-SubCell"/>
</dbReference>
<dbReference type="GO" id="GO:0070034">
    <property type="term" value="F:telomerase RNA binding"/>
    <property type="evidence" value="ECO:0007669"/>
    <property type="project" value="TreeGrafter"/>
</dbReference>
<dbReference type="InterPro" id="IPR021891">
    <property type="entry name" value="Telomerase_RBD"/>
</dbReference>
<dbReference type="GO" id="GO:0007004">
    <property type="term" value="P:telomere maintenance via telomerase"/>
    <property type="evidence" value="ECO:0007669"/>
    <property type="project" value="TreeGrafter"/>
</dbReference>
<dbReference type="GO" id="GO:0003720">
    <property type="term" value="F:telomerase activity"/>
    <property type="evidence" value="ECO:0007669"/>
    <property type="project" value="InterPro"/>
</dbReference>
<evidence type="ECO:0000256" key="4">
    <source>
        <dbReference type="ARBA" id="ARBA00022454"/>
    </source>
</evidence>
<evidence type="ECO:0000256" key="3">
    <source>
        <dbReference type="ARBA" id="ARBA00016182"/>
    </source>
</evidence>
<keyword evidence="7 13" id="KW-0479">Metal-binding</keyword>
<dbReference type="GO" id="GO:0046872">
    <property type="term" value="F:metal ion binding"/>
    <property type="evidence" value="ECO:0007669"/>
    <property type="project" value="UniProtKB-KW"/>
</dbReference>
<dbReference type="Proteomes" id="UP001214628">
    <property type="component" value="Chromosome 6"/>
</dbReference>
<accession>A0AAF0JFP1</accession>
<dbReference type="PROSITE" id="PS50878">
    <property type="entry name" value="RT_POL"/>
    <property type="match status" value="1"/>
</dbReference>
<comment type="similarity">
    <text evidence="1 13">Belongs to the reverse transcriptase family. Telomerase subfamily.</text>
</comment>
<dbReference type="EC" id="2.7.7.49" evidence="2 13"/>
<dbReference type="Gene3D" id="1.10.357.90">
    <property type="match status" value="1"/>
</dbReference>
<dbReference type="PRINTS" id="PR01365">
    <property type="entry name" value="TELOMERASERT"/>
</dbReference>
<dbReference type="InterPro" id="IPR049139">
    <property type="entry name" value="TERT_C"/>
</dbReference>
<evidence type="ECO:0000256" key="5">
    <source>
        <dbReference type="ARBA" id="ARBA00022679"/>
    </source>
</evidence>
<dbReference type="PANTHER" id="PTHR12066">
    <property type="entry name" value="TELOMERASE REVERSE TRANSCRIPTASE"/>
    <property type="match status" value="1"/>
</dbReference>
<keyword evidence="6 13" id="KW-0548">Nucleotidyltransferase</keyword>
<evidence type="ECO:0000256" key="12">
    <source>
        <dbReference type="ARBA" id="ARBA00048173"/>
    </source>
</evidence>
<dbReference type="Pfam" id="PF00078">
    <property type="entry name" value="RVT_1"/>
    <property type="match status" value="1"/>
</dbReference>
<comment type="function">
    <text evidence="13">Telomerase is a ribonucleoprotein enzyme essential for the replication of chromosome termini in most eukaryotes. It elongates telomeres. It is a reverse transcriptase that adds simple sequence repeats to chromosome ends by copying a template sequence within the RNA component of the enzyme.</text>
</comment>
<protein>
    <recommendedName>
        <fullName evidence="3 13">Telomerase reverse transcriptase</fullName>
        <ecNumber evidence="2 13">2.7.7.49</ecNumber>
    </recommendedName>
    <alternativeName>
        <fullName evidence="13">Telomerase catalytic subunit</fullName>
    </alternativeName>
</protein>
<dbReference type="GO" id="GO:0000333">
    <property type="term" value="C:telomerase catalytic core complex"/>
    <property type="evidence" value="ECO:0007669"/>
    <property type="project" value="TreeGrafter"/>
</dbReference>
<gene>
    <name evidence="15" type="ORF">MPSI1_003612</name>
</gene>
<dbReference type="Pfam" id="PF21399">
    <property type="entry name" value="TERT_C"/>
    <property type="match status" value="1"/>
</dbReference>
<keyword evidence="8 13" id="KW-0460">Magnesium</keyword>
<evidence type="ECO:0000256" key="1">
    <source>
        <dbReference type="ARBA" id="ARBA00008001"/>
    </source>
</evidence>
<comment type="catalytic activity">
    <reaction evidence="12 13">
        <text>DNA(n) + a 2'-deoxyribonucleoside 5'-triphosphate = DNA(n+1) + diphosphate</text>
        <dbReference type="Rhea" id="RHEA:22508"/>
        <dbReference type="Rhea" id="RHEA-COMP:17339"/>
        <dbReference type="Rhea" id="RHEA-COMP:17340"/>
        <dbReference type="ChEBI" id="CHEBI:33019"/>
        <dbReference type="ChEBI" id="CHEBI:61560"/>
        <dbReference type="ChEBI" id="CHEBI:173112"/>
        <dbReference type="EC" id="2.7.7.49"/>
    </reaction>
</comment>
<dbReference type="CDD" id="cd01648">
    <property type="entry name" value="TERT"/>
    <property type="match status" value="1"/>
</dbReference>
<dbReference type="AlphaFoldDB" id="A0AAF0JFP1"/>
<keyword evidence="11 13" id="KW-0539">Nucleus</keyword>
<name>A0AAF0JFP1_9BASI</name>
<dbReference type="InterPro" id="IPR043502">
    <property type="entry name" value="DNA/RNA_pol_sf"/>
</dbReference>
<evidence type="ECO:0000256" key="10">
    <source>
        <dbReference type="ARBA" id="ARBA00022918"/>
    </source>
</evidence>